<keyword evidence="3" id="KW-0812">Transmembrane</keyword>
<evidence type="ECO:0000256" key="6">
    <source>
        <dbReference type="ARBA" id="ARBA00022801"/>
    </source>
</evidence>
<dbReference type="AlphaFoldDB" id="A0A0C2YUS0"/>
<dbReference type="InterPro" id="IPR050747">
    <property type="entry name" value="Mitochondrial_chaperone_BCS1"/>
</dbReference>
<reference evidence="17" key="2">
    <citation type="submission" date="2015-01" db="EMBL/GenBank/DDBJ databases">
        <title>Evolutionary Origins and Diversification of the Mycorrhizal Mutualists.</title>
        <authorList>
            <consortium name="DOE Joint Genome Institute"/>
            <consortium name="Mycorrhizal Genomics Consortium"/>
            <person name="Kohler A."/>
            <person name="Kuo A."/>
            <person name="Nagy L.G."/>
            <person name="Floudas D."/>
            <person name="Copeland A."/>
            <person name="Barry K.W."/>
            <person name="Cichocki N."/>
            <person name="Veneault-Fourrey C."/>
            <person name="LaButti K."/>
            <person name="Lindquist E.A."/>
            <person name="Lipzen A."/>
            <person name="Lundell T."/>
            <person name="Morin E."/>
            <person name="Murat C."/>
            <person name="Riley R."/>
            <person name="Ohm R."/>
            <person name="Sun H."/>
            <person name="Tunlid A."/>
            <person name="Henrissat B."/>
            <person name="Grigoriev I.V."/>
            <person name="Hibbett D.S."/>
            <person name="Martin F."/>
        </authorList>
    </citation>
    <scope>NUCLEOTIDE SEQUENCE [LARGE SCALE GENOMIC DNA]</scope>
    <source>
        <strain evidence="17">h7</strain>
    </source>
</reference>
<dbReference type="InterPro" id="IPR003960">
    <property type="entry name" value="ATPase_AAA_CS"/>
</dbReference>
<organism evidence="16 17">
    <name type="scientific">Hebeloma cylindrosporum</name>
    <dbReference type="NCBI Taxonomy" id="76867"/>
    <lineage>
        <taxon>Eukaryota</taxon>
        <taxon>Fungi</taxon>
        <taxon>Dikarya</taxon>
        <taxon>Basidiomycota</taxon>
        <taxon>Agaricomycotina</taxon>
        <taxon>Agaricomycetes</taxon>
        <taxon>Agaricomycetidae</taxon>
        <taxon>Agaricales</taxon>
        <taxon>Agaricineae</taxon>
        <taxon>Hymenogastraceae</taxon>
        <taxon>Hebeloma</taxon>
    </lineage>
</organism>
<feature type="region of interest" description="Disordered" evidence="13">
    <location>
        <begin position="352"/>
        <end position="377"/>
    </location>
</feature>
<dbReference type="GO" id="GO:0016887">
    <property type="term" value="F:ATP hydrolysis activity"/>
    <property type="evidence" value="ECO:0007669"/>
    <property type="project" value="InterPro"/>
</dbReference>
<evidence type="ECO:0000256" key="2">
    <source>
        <dbReference type="ARBA" id="ARBA00007448"/>
    </source>
</evidence>
<dbReference type="HOGENOM" id="CLU_010189_3_2_1"/>
<dbReference type="Pfam" id="PF00004">
    <property type="entry name" value="AAA"/>
    <property type="match status" value="1"/>
</dbReference>
<dbReference type="InterPro" id="IPR014851">
    <property type="entry name" value="BCS1_N"/>
</dbReference>
<dbReference type="Pfam" id="PF08740">
    <property type="entry name" value="BCS1_N"/>
    <property type="match status" value="1"/>
</dbReference>
<proteinExistence type="inferred from homology"/>
<keyword evidence="10" id="KW-0472">Membrane</keyword>
<evidence type="ECO:0000256" key="5">
    <source>
        <dbReference type="ARBA" id="ARBA00022792"/>
    </source>
</evidence>
<comment type="similarity">
    <text evidence="2">Belongs to the AAA ATPase family. BCS1 subfamily.</text>
</comment>
<dbReference type="SMART" id="SM01024">
    <property type="entry name" value="BCS1_N"/>
    <property type="match status" value="1"/>
</dbReference>
<dbReference type="OrthoDB" id="10251412at2759"/>
<feature type="domain" description="BCS1 N-terminal" evidence="15">
    <location>
        <begin position="68"/>
        <end position="250"/>
    </location>
</feature>
<evidence type="ECO:0000256" key="1">
    <source>
        <dbReference type="ARBA" id="ARBA00004434"/>
    </source>
</evidence>
<dbReference type="SUPFAM" id="SSF52540">
    <property type="entry name" value="P-loop containing nucleoside triphosphate hydrolases"/>
    <property type="match status" value="1"/>
</dbReference>
<keyword evidence="4 12" id="KW-0547">Nucleotide-binding</keyword>
<accession>A0A0C2YUS0</accession>
<dbReference type="Pfam" id="PF25426">
    <property type="entry name" value="AAA_lid_BCS1"/>
    <property type="match status" value="1"/>
</dbReference>
<dbReference type="GO" id="GO:0005743">
    <property type="term" value="C:mitochondrial inner membrane"/>
    <property type="evidence" value="ECO:0007669"/>
    <property type="project" value="UniProtKB-SubCell"/>
</dbReference>
<dbReference type="PROSITE" id="PS00674">
    <property type="entry name" value="AAA"/>
    <property type="match status" value="1"/>
</dbReference>
<dbReference type="InterPro" id="IPR003959">
    <property type="entry name" value="ATPase_AAA_core"/>
</dbReference>
<sequence>MASPFLLVQQVVTALTAKPGNACPDTRAVNGTISQDQTQPGPSFPADISSIIAFLLSLSALGDWFKLIVLGGVLETCRRLAFHFYRKIYNSFFITATFEEDDSSYDWMMVWLSSQPFWKQARDVQITTRNFGLNSNAIMIEGEPEDSSSVVNGNRQLSYLPSTSSVHSFWYKRRWVRVTRTVREGYYGRREDVLEICILSMDHRILNELLIEAKKTYKAAEERSISIYVSDTNNNWRHIASRPKRPLNSIVLDPGIKDLLVDDAKDFLESKPWYSARGIPFRRGYLLYGAPGSGKTSIIHSLAGELGLDVYVISLSRAGLDDAALNDLISDLPEKCIALMEDIDAAFSHTVNREQDNETPSKLGHPDNPRSPPASTSRITLSGLLNALDGVGAQEGRILFATTNKYNALDPALCRPGRMDIHVEFKLASKYQARELYRCFYFPDSESDEEDSAEKPSKSPSEKDSSNSEPTSFSGHSHQSRKRKLRPAEVDVLAAQFGDVIPEREFSMASLQGYLMTFKIRPEEAIKDAPAWIEKERAERVKNAKAADVPVVPASDATGVDEEP</sequence>
<evidence type="ECO:0000256" key="3">
    <source>
        <dbReference type="ARBA" id="ARBA00022692"/>
    </source>
</evidence>
<dbReference type="PANTHER" id="PTHR23070">
    <property type="entry name" value="BCS1 AAA-TYPE ATPASE"/>
    <property type="match status" value="1"/>
</dbReference>
<feature type="compositionally biased region" description="Basic and acidic residues" evidence="13">
    <location>
        <begin position="453"/>
        <end position="466"/>
    </location>
</feature>
<keyword evidence="6" id="KW-0378">Hydrolase</keyword>
<evidence type="ECO:0000256" key="7">
    <source>
        <dbReference type="ARBA" id="ARBA00022840"/>
    </source>
</evidence>
<gene>
    <name evidence="16" type="ORF">M413DRAFT_442711</name>
</gene>
<evidence type="ECO:0000256" key="8">
    <source>
        <dbReference type="ARBA" id="ARBA00022989"/>
    </source>
</evidence>
<protein>
    <recommendedName>
        <fullName evidence="18">AAA+ ATPase domain-containing protein</fullName>
    </recommendedName>
</protein>
<evidence type="ECO:0000313" key="17">
    <source>
        <dbReference type="Proteomes" id="UP000053424"/>
    </source>
</evidence>
<name>A0A0C2YUS0_HEBCY</name>
<evidence type="ECO:0000259" key="15">
    <source>
        <dbReference type="SMART" id="SM01024"/>
    </source>
</evidence>
<dbReference type="Gene3D" id="3.40.50.300">
    <property type="entry name" value="P-loop containing nucleotide triphosphate hydrolases"/>
    <property type="match status" value="1"/>
</dbReference>
<keyword evidence="5" id="KW-0999">Mitochondrion inner membrane</keyword>
<evidence type="ECO:0000259" key="14">
    <source>
        <dbReference type="SMART" id="SM00382"/>
    </source>
</evidence>
<evidence type="ECO:0008006" key="18">
    <source>
        <dbReference type="Google" id="ProtNLM"/>
    </source>
</evidence>
<keyword evidence="8" id="KW-1133">Transmembrane helix</keyword>
<comment type="subcellular location">
    <subcellularLocation>
        <location evidence="1">Mitochondrion inner membrane</location>
        <topology evidence="1">Single-pass membrane protein</topology>
    </subcellularLocation>
</comment>
<dbReference type="GO" id="GO:0005524">
    <property type="term" value="F:ATP binding"/>
    <property type="evidence" value="ECO:0007669"/>
    <property type="project" value="UniProtKB-KW"/>
</dbReference>
<evidence type="ECO:0000313" key="16">
    <source>
        <dbReference type="EMBL" id="KIM44752.1"/>
    </source>
</evidence>
<dbReference type="CDD" id="cd19510">
    <property type="entry name" value="RecA-like_BCS1"/>
    <property type="match status" value="1"/>
</dbReference>
<feature type="region of interest" description="Disordered" evidence="13">
    <location>
        <begin position="446"/>
        <end position="485"/>
    </location>
</feature>
<dbReference type="InterPro" id="IPR057495">
    <property type="entry name" value="AAA_lid_BCS1"/>
</dbReference>
<keyword evidence="9" id="KW-0496">Mitochondrion</keyword>
<evidence type="ECO:0000256" key="11">
    <source>
        <dbReference type="ARBA" id="ARBA00048778"/>
    </source>
</evidence>
<dbReference type="Proteomes" id="UP000053424">
    <property type="component" value="Unassembled WGS sequence"/>
</dbReference>
<comment type="catalytic activity">
    <reaction evidence="11">
        <text>ATP + H2O = ADP + phosphate + H(+)</text>
        <dbReference type="Rhea" id="RHEA:13065"/>
        <dbReference type="ChEBI" id="CHEBI:15377"/>
        <dbReference type="ChEBI" id="CHEBI:15378"/>
        <dbReference type="ChEBI" id="CHEBI:30616"/>
        <dbReference type="ChEBI" id="CHEBI:43474"/>
        <dbReference type="ChEBI" id="CHEBI:456216"/>
    </reaction>
    <physiologicalReaction direction="left-to-right" evidence="11">
        <dbReference type="Rhea" id="RHEA:13066"/>
    </physiologicalReaction>
</comment>
<feature type="domain" description="AAA+ ATPase" evidence="14">
    <location>
        <begin position="281"/>
        <end position="429"/>
    </location>
</feature>
<dbReference type="InterPro" id="IPR027417">
    <property type="entry name" value="P-loop_NTPase"/>
</dbReference>
<evidence type="ECO:0000256" key="10">
    <source>
        <dbReference type="ARBA" id="ARBA00023136"/>
    </source>
</evidence>
<dbReference type="STRING" id="686832.A0A0C2YUS0"/>
<dbReference type="EMBL" id="KN831773">
    <property type="protein sequence ID" value="KIM44752.1"/>
    <property type="molecule type" value="Genomic_DNA"/>
</dbReference>
<evidence type="ECO:0000256" key="12">
    <source>
        <dbReference type="RuleBase" id="RU003651"/>
    </source>
</evidence>
<keyword evidence="17" id="KW-1185">Reference proteome</keyword>
<keyword evidence="7 12" id="KW-0067">ATP-binding</keyword>
<evidence type="ECO:0000256" key="9">
    <source>
        <dbReference type="ARBA" id="ARBA00023128"/>
    </source>
</evidence>
<dbReference type="InterPro" id="IPR003593">
    <property type="entry name" value="AAA+_ATPase"/>
</dbReference>
<evidence type="ECO:0000256" key="13">
    <source>
        <dbReference type="SAM" id="MobiDB-lite"/>
    </source>
</evidence>
<evidence type="ECO:0000256" key="4">
    <source>
        <dbReference type="ARBA" id="ARBA00022741"/>
    </source>
</evidence>
<reference evidence="16 17" key="1">
    <citation type="submission" date="2014-04" db="EMBL/GenBank/DDBJ databases">
        <authorList>
            <consortium name="DOE Joint Genome Institute"/>
            <person name="Kuo A."/>
            <person name="Gay G."/>
            <person name="Dore J."/>
            <person name="Kohler A."/>
            <person name="Nagy L.G."/>
            <person name="Floudas D."/>
            <person name="Copeland A."/>
            <person name="Barry K.W."/>
            <person name="Cichocki N."/>
            <person name="Veneault-Fourrey C."/>
            <person name="LaButti K."/>
            <person name="Lindquist E.A."/>
            <person name="Lipzen A."/>
            <person name="Lundell T."/>
            <person name="Morin E."/>
            <person name="Murat C."/>
            <person name="Sun H."/>
            <person name="Tunlid A."/>
            <person name="Henrissat B."/>
            <person name="Grigoriev I.V."/>
            <person name="Hibbett D.S."/>
            <person name="Martin F."/>
            <person name="Nordberg H.P."/>
            <person name="Cantor M.N."/>
            <person name="Hua S.X."/>
        </authorList>
    </citation>
    <scope>NUCLEOTIDE SEQUENCE [LARGE SCALE GENOMIC DNA]</scope>
    <source>
        <strain evidence="17">h7</strain>
    </source>
</reference>
<dbReference type="SMART" id="SM00382">
    <property type="entry name" value="AAA"/>
    <property type="match status" value="1"/>
</dbReference>